<reference evidence="5" key="1">
    <citation type="submission" date="2016-10" db="EMBL/GenBank/DDBJ databases">
        <authorList>
            <person name="Benchimol M."/>
            <person name="Almeida L.G."/>
            <person name="Vasconcelos A.T."/>
            <person name="Perreira-Neves A."/>
            <person name="Rosa I.A."/>
            <person name="Tasca T."/>
            <person name="Bogo M.R."/>
            <person name="de Souza W."/>
        </authorList>
    </citation>
    <scope>NUCLEOTIDE SEQUENCE [LARGE SCALE GENOMIC DNA]</scope>
    <source>
        <strain evidence="5">K</strain>
    </source>
</reference>
<dbReference type="Gene3D" id="1.20.920.10">
    <property type="entry name" value="Bromodomain-like"/>
    <property type="match status" value="1"/>
</dbReference>
<dbReference type="AlphaFoldDB" id="A0A1J4JBR5"/>
<gene>
    <name evidence="5" type="ORF">TRFO_39136</name>
</gene>
<dbReference type="PROSITE" id="PS00633">
    <property type="entry name" value="BROMODOMAIN_1"/>
    <property type="match status" value="1"/>
</dbReference>
<dbReference type="PRINTS" id="PR00503">
    <property type="entry name" value="BROMODOMAIN"/>
</dbReference>
<dbReference type="InterPro" id="IPR001487">
    <property type="entry name" value="Bromodomain"/>
</dbReference>
<dbReference type="PANTHER" id="PTHR45926">
    <property type="entry name" value="OSJNBA0053K19.4 PROTEIN"/>
    <property type="match status" value="1"/>
</dbReference>
<organism evidence="5 6">
    <name type="scientific">Tritrichomonas foetus</name>
    <dbReference type="NCBI Taxonomy" id="1144522"/>
    <lineage>
        <taxon>Eukaryota</taxon>
        <taxon>Metamonada</taxon>
        <taxon>Parabasalia</taxon>
        <taxon>Tritrichomonadida</taxon>
        <taxon>Tritrichomonadidae</taxon>
        <taxon>Tritrichomonas</taxon>
    </lineage>
</organism>
<keyword evidence="6" id="KW-1185">Reference proteome</keyword>
<dbReference type="PROSITE" id="PS50014">
    <property type="entry name" value="BROMODOMAIN_2"/>
    <property type="match status" value="1"/>
</dbReference>
<dbReference type="InterPro" id="IPR036427">
    <property type="entry name" value="Bromodomain-like_sf"/>
</dbReference>
<accession>A0A1J4JBR5</accession>
<feature type="compositionally biased region" description="Polar residues" evidence="3">
    <location>
        <begin position="183"/>
        <end position="196"/>
    </location>
</feature>
<dbReference type="GeneID" id="94847172"/>
<feature type="compositionally biased region" description="Polar residues" evidence="3">
    <location>
        <begin position="203"/>
        <end position="213"/>
    </location>
</feature>
<feature type="domain" description="Bromo" evidence="4">
    <location>
        <begin position="62"/>
        <end position="134"/>
    </location>
</feature>
<keyword evidence="1 2" id="KW-0103">Bromodomain</keyword>
<dbReference type="RefSeq" id="XP_068347829.1">
    <property type="nucleotide sequence ID" value="XM_068512468.1"/>
</dbReference>
<evidence type="ECO:0000313" key="6">
    <source>
        <dbReference type="Proteomes" id="UP000179807"/>
    </source>
</evidence>
<proteinExistence type="predicted"/>
<dbReference type="SUPFAM" id="SSF47370">
    <property type="entry name" value="Bromodomain"/>
    <property type="match status" value="1"/>
</dbReference>
<evidence type="ECO:0000256" key="1">
    <source>
        <dbReference type="ARBA" id="ARBA00023117"/>
    </source>
</evidence>
<evidence type="ECO:0000259" key="4">
    <source>
        <dbReference type="PROSITE" id="PS50014"/>
    </source>
</evidence>
<protein>
    <submittedName>
        <fullName evidence="5">Bromodomain containing protein</fullName>
    </submittedName>
</protein>
<comment type="caution">
    <text evidence="5">The sequence shown here is derived from an EMBL/GenBank/DDBJ whole genome shotgun (WGS) entry which is preliminary data.</text>
</comment>
<dbReference type="SMART" id="SM00297">
    <property type="entry name" value="BROMO"/>
    <property type="match status" value="1"/>
</dbReference>
<feature type="region of interest" description="Disordered" evidence="3">
    <location>
        <begin position="175"/>
        <end position="213"/>
    </location>
</feature>
<dbReference type="Pfam" id="PF00439">
    <property type="entry name" value="Bromodomain"/>
    <property type="match status" value="1"/>
</dbReference>
<dbReference type="InterPro" id="IPR018359">
    <property type="entry name" value="Bromodomain_CS"/>
</dbReference>
<sequence>MNIRVCFLINHIFTNISPYIFAYFKQTFSISYQMNRTVRGSAQSTLNGVQKTYCLKITKKIMDYPISVFFLNPVDPEKDGAPDYLEKIKKPMDLNTVKSKLESNSYPSIDKWKEEMNLIWKNAMTYNTEGNYIHMIAKELNEVFRRFCETIPKSELEAWTFRVRKTHSKLMKLIESKPDPTRKQNVTASVPKSQRPTKILLRQKSTNNVPSVT</sequence>
<dbReference type="VEuPathDB" id="TrichDB:TRFO_39136"/>
<evidence type="ECO:0000313" key="5">
    <source>
        <dbReference type="EMBL" id="OHS94692.1"/>
    </source>
</evidence>
<dbReference type="OrthoDB" id="21449at2759"/>
<evidence type="ECO:0000256" key="2">
    <source>
        <dbReference type="PROSITE-ProRule" id="PRU00035"/>
    </source>
</evidence>
<name>A0A1J4JBR5_9EUKA</name>
<dbReference type="EMBL" id="MLAK01001298">
    <property type="protein sequence ID" value="OHS94692.1"/>
    <property type="molecule type" value="Genomic_DNA"/>
</dbReference>
<evidence type="ECO:0000256" key="3">
    <source>
        <dbReference type="SAM" id="MobiDB-lite"/>
    </source>
</evidence>
<dbReference type="Proteomes" id="UP000179807">
    <property type="component" value="Unassembled WGS sequence"/>
</dbReference>